<dbReference type="GO" id="GO:0016491">
    <property type="term" value="F:oxidoreductase activity"/>
    <property type="evidence" value="ECO:0007669"/>
    <property type="project" value="UniProtKB-KW"/>
</dbReference>
<evidence type="ECO:0000313" key="5">
    <source>
        <dbReference type="Proteomes" id="UP000001903"/>
    </source>
</evidence>
<geneLocation type="plasmid" evidence="4 5">
    <name>pHTUR01</name>
</geneLocation>
<dbReference type="EMBL" id="CP001861">
    <property type="protein sequence ID" value="ADB62709.1"/>
    <property type="molecule type" value="Genomic_DNA"/>
</dbReference>
<keyword evidence="4" id="KW-0614">Plasmid</keyword>
<gene>
    <name evidence="4" type="ordered locus">Htur_3850</name>
</gene>
<dbReference type="NCBIfam" id="TIGR03971">
    <property type="entry name" value="SDR_subfam_1"/>
    <property type="match status" value="1"/>
</dbReference>
<keyword evidence="3" id="KW-0520">NAD</keyword>
<dbReference type="PANTHER" id="PTHR24321:SF8">
    <property type="entry name" value="ESTRADIOL 17-BETA-DEHYDROGENASE 8-RELATED"/>
    <property type="match status" value="1"/>
</dbReference>
<dbReference type="HOGENOM" id="CLU_010194_1_0_2"/>
<evidence type="ECO:0000256" key="3">
    <source>
        <dbReference type="ARBA" id="ARBA00023027"/>
    </source>
</evidence>
<dbReference type="InterPro" id="IPR020904">
    <property type="entry name" value="Sc_DH/Rdtase_CS"/>
</dbReference>
<dbReference type="KEGG" id="htu:Htur_3850"/>
<evidence type="ECO:0000313" key="4">
    <source>
        <dbReference type="EMBL" id="ADB62709.1"/>
    </source>
</evidence>
<dbReference type="OrthoDB" id="281764at2157"/>
<reference evidence="4 5" key="1">
    <citation type="journal article" date="2010" name="Stand. Genomic Sci.">
        <title>Complete genome sequence of Haloterrigena turkmenica type strain (4k).</title>
        <authorList>
            <person name="Saunders E."/>
            <person name="Tindall B.J."/>
            <person name="Fahnrich R."/>
            <person name="Lapidus A."/>
            <person name="Copeland A."/>
            <person name="Del Rio T.G."/>
            <person name="Lucas S."/>
            <person name="Chen F."/>
            <person name="Tice H."/>
            <person name="Cheng J.F."/>
            <person name="Han C."/>
            <person name="Detter J.C."/>
            <person name="Bruce D."/>
            <person name="Goodwin L."/>
            <person name="Chain P."/>
            <person name="Pitluck S."/>
            <person name="Pati A."/>
            <person name="Ivanova N."/>
            <person name="Mavromatis K."/>
            <person name="Chen A."/>
            <person name="Palaniappan K."/>
            <person name="Land M."/>
            <person name="Hauser L."/>
            <person name="Chang Y.J."/>
            <person name="Jeffries C.D."/>
            <person name="Brettin T."/>
            <person name="Rohde M."/>
            <person name="Goker M."/>
            <person name="Bristow J."/>
            <person name="Eisen J.A."/>
            <person name="Markowitz V."/>
            <person name="Hugenholtz P."/>
            <person name="Klenk H.P."/>
            <person name="Kyrpides N.C."/>
        </authorList>
    </citation>
    <scope>NUCLEOTIDE SEQUENCE [LARGE SCALE GENOMIC DNA]</scope>
    <source>
        <strain evidence="5">ATCC 51198 / DSM 5511 / JCM 9101 / NCIMB 13204 / VKM B-1734 / 4k</strain>
    </source>
</reference>
<dbReference type="Pfam" id="PF13561">
    <property type="entry name" value="adh_short_C2"/>
    <property type="match status" value="1"/>
</dbReference>
<name>D2S012_HALTV</name>
<dbReference type="PRINTS" id="PR00081">
    <property type="entry name" value="GDHRDH"/>
</dbReference>
<dbReference type="PANTHER" id="PTHR24321">
    <property type="entry name" value="DEHYDROGENASES, SHORT CHAIN"/>
    <property type="match status" value="1"/>
</dbReference>
<dbReference type="Proteomes" id="UP000001903">
    <property type="component" value="Plasmid pHTUR01"/>
</dbReference>
<accession>D2S012</accession>
<dbReference type="AlphaFoldDB" id="D2S012"/>
<proteinExistence type="inferred from homology"/>
<dbReference type="FunFam" id="3.40.50.720:FF:000084">
    <property type="entry name" value="Short-chain dehydrogenase reductase"/>
    <property type="match status" value="1"/>
</dbReference>
<organism evidence="4 5">
    <name type="scientific">Haloterrigena turkmenica (strain ATCC 51198 / DSM 5511 / JCM 9101 / NCIMB 13204 / VKM B-1734 / 4k)</name>
    <name type="common">Halococcus turkmenicus</name>
    <dbReference type="NCBI Taxonomy" id="543526"/>
    <lineage>
        <taxon>Archaea</taxon>
        <taxon>Methanobacteriati</taxon>
        <taxon>Methanobacteriota</taxon>
        <taxon>Stenosarchaea group</taxon>
        <taxon>Halobacteria</taxon>
        <taxon>Halobacteriales</taxon>
        <taxon>Natrialbaceae</taxon>
        <taxon>Haloterrigena</taxon>
    </lineage>
</organism>
<keyword evidence="5" id="KW-1185">Reference proteome</keyword>
<sequence>MPTYDFDGEVAFVTGAARGQGRSHAVAYAEHGADVVVADLAGQSGAAQYPLATEADLAETVSRVEATGQRALPVRMDVRDERDVEAAVDEALTEYGKIDILANNAGIWHVADLVELEAEHWEKTLATDLKGAWLCAKHVGTHFADRGDGGRIVSTASTAALVGTRGSGHYAAAKHGLVGLTKSLALELAEYDVTVNAVAPTGVATPLIDGILESIGEAALSRVSDASGSMNVLDEQFVDPRDVSEAFLWLSSDAARCVTGAVLPVDAGMTAK</sequence>
<evidence type="ECO:0000256" key="1">
    <source>
        <dbReference type="ARBA" id="ARBA00006484"/>
    </source>
</evidence>
<dbReference type="InterPro" id="IPR002347">
    <property type="entry name" value="SDR_fam"/>
</dbReference>
<dbReference type="InterPro" id="IPR036291">
    <property type="entry name" value="NAD(P)-bd_dom_sf"/>
</dbReference>
<dbReference type="GeneID" id="8744478"/>
<dbReference type="Gene3D" id="3.40.50.720">
    <property type="entry name" value="NAD(P)-binding Rossmann-like Domain"/>
    <property type="match status" value="1"/>
</dbReference>
<dbReference type="SUPFAM" id="SSF51735">
    <property type="entry name" value="NAD(P)-binding Rossmann-fold domains"/>
    <property type="match status" value="1"/>
</dbReference>
<dbReference type="PROSITE" id="PS00061">
    <property type="entry name" value="ADH_SHORT"/>
    <property type="match status" value="1"/>
</dbReference>
<dbReference type="RefSeq" id="WP_012944953.1">
    <property type="nucleotide sequence ID" value="NC_013744.1"/>
</dbReference>
<protein>
    <submittedName>
        <fullName evidence="4">Short-chain dehydrogenase/reductase SDR</fullName>
    </submittedName>
</protein>
<keyword evidence="2" id="KW-0560">Oxidoreductase</keyword>
<dbReference type="InterPro" id="IPR023985">
    <property type="entry name" value="SDR_subfam_1"/>
</dbReference>
<comment type="similarity">
    <text evidence="1">Belongs to the short-chain dehydrogenases/reductases (SDR) family.</text>
</comment>
<dbReference type="CDD" id="cd05233">
    <property type="entry name" value="SDR_c"/>
    <property type="match status" value="1"/>
</dbReference>
<dbReference type="PRINTS" id="PR00080">
    <property type="entry name" value="SDRFAMILY"/>
</dbReference>
<evidence type="ECO:0000256" key="2">
    <source>
        <dbReference type="ARBA" id="ARBA00023002"/>
    </source>
</evidence>